<feature type="non-terminal residue" evidence="2">
    <location>
        <position position="1"/>
    </location>
</feature>
<evidence type="ECO:0000313" key="3">
    <source>
        <dbReference type="Proteomes" id="UP000886786"/>
    </source>
</evidence>
<dbReference type="EMBL" id="DVFV01000087">
    <property type="protein sequence ID" value="HIQ90901.1"/>
    <property type="molecule type" value="Genomic_DNA"/>
</dbReference>
<protein>
    <submittedName>
        <fullName evidence="2">BspA family leucine-rich repeat surface protein</fullName>
    </submittedName>
</protein>
<dbReference type="SUPFAM" id="SSF52058">
    <property type="entry name" value="L domain-like"/>
    <property type="match status" value="1"/>
</dbReference>
<keyword evidence="1" id="KW-0732">Signal</keyword>
<dbReference type="Pfam" id="PF03382">
    <property type="entry name" value="DUF285"/>
    <property type="match status" value="2"/>
</dbReference>
<comment type="caution">
    <text evidence="2">The sequence shown here is derived from an EMBL/GenBank/DDBJ whole genome shotgun (WGS) entry which is preliminary data.</text>
</comment>
<dbReference type="PANTHER" id="PTHR24373:SF275">
    <property type="entry name" value="TIR DOMAIN-CONTAINING PROTEIN"/>
    <property type="match status" value="1"/>
</dbReference>
<dbReference type="InterPro" id="IPR005046">
    <property type="entry name" value="DUF285"/>
</dbReference>
<reference evidence="2" key="1">
    <citation type="submission" date="2020-10" db="EMBL/GenBank/DDBJ databases">
        <authorList>
            <person name="Gilroy R."/>
        </authorList>
    </citation>
    <scope>NUCLEOTIDE SEQUENCE</scope>
    <source>
        <strain evidence="2">CHK147-3167</strain>
    </source>
</reference>
<dbReference type="Gene3D" id="3.80.10.10">
    <property type="entry name" value="Ribonuclease Inhibitor"/>
    <property type="match status" value="1"/>
</dbReference>
<dbReference type="InterPro" id="IPR011889">
    <property type="entry name" value="Liste_lipo_26"/>
</dbReference>
<dbReference type="NCBIfam" id="TIGR02167">
    <property type="entry name" value="Liste_lipo_26"/>
    <property type="match status" value="7"/>
</dbReference>
<dbReference type="AlphaFoldDB" id="A0A9D1CZZ5"/>
<evidence type="ECO:0000313" key="2">
    <source>
        <dbReference type="EMBL" id="HIQ90901.1"/>
    </source>
</evidence>
<dbReference type="InterPro" id="IPR032675">
    <property type="entry name" value="LRR_dom_sf"/>
</dbReference>
<accession>A0A9D1CZZ5</accession>
<dbReference type="Proteomes" id="UP000886786">
    <property type="component" value="Unassembled WGS sequence"/>
</dbReference>
<proteinExistence type="predicted"/>
<organism evidence="2 3">
    <name type="scientific">Candidatus Coprosoma intestinipullorum</name>
    <dbReference type="NCBI Taxonomy" id="2840752"/>
    <lineage>
        <taxon>Bacteria</taxon>
        <taxon>Bacillati</taxon>
        <taxon>Bacillota</taxon>
        <taxon>Bacillota incertae sedis</taxon>
        <taxon>Candidatus Coprosoma</taxon>
    </lineage>
</organism>
<dbReference type="PANTHER" id="PTHR24373">
    <property type="entry name" value="SLIT RELATED LEUCINE-RICH REPEAT NEURONAL PROTEIN"/>
    <property type="match status" value="1"/>
</dbReference>
<evidence type="ECO:0000256" key="1">
    <source>
        <dbReference type="ARBA" id="ARBA00022729"/>
    </source>
</evidence>
<sequence length="461" mass="51044">LSGDAADAEVPSHTETTATFKTNLVSPGDSMQYTVTVENRGNIDAVLKTLSKTDSSNDAIIFEITGIEQGDTLKSHNSTTFNVTVTYNPEITNQPDNITSDLTITLDYVQAGTTDTGEVLPIKNNVMRSYHWNTTNDYHSDEYREKITSIEFSNNKNIPSEAVQSWDVSERQDGSVMAWIVNDTENAGYYKLYIGGDGGVVANPNSSTLFANFKQTKTIDLSNLDTSYVTDMNYMFDGMSHLENITFGEKFDASNVTDMHGMFNWCVSLKSLDLSNFNTSRVTNMMGMFPYCRSLTELDLSNFDTSNVTNMNQMFATWDGVSQLKTINLSSFKTSKVTNMSGMFAGLTELTELDLSNFDTSSVTNMGQMFEGLSKITELDLSSFDTSNVTNMGGMFNKCSSLKALDLSNFNTKKVTTMLNMFLNTTNLQTIYVGPNWSTDGTDIYGMFSNCGTDHVTLKQS</sequence>
<name>A0A9D1CZZ5_9FIRM</name>
<reference evidence="2" key="2">
    <citation type="journal article" date="2021" name="PeerJ">
        <title>Extensive microbial diversity within the chicken gut microbiome revealed by metagenomics and culture.</title>
        <authorList>
            <person name="Gilroy R."/>
            <person name="Ravi A."/>
            <person name="Getino M."/>
            <person name="Pursley I."/>
            <person name="Horton D.L."/>
            <person name="Alikhan N.F."/>
            <person name="Baker D."/>
            <person name="Gharbi K."/>
            <person name="Hall N."/>
            <person name="Watson M."/>
            <person name="Adriaenssens E.M."/>
            <person name="Foster-Nyarko E."/>
            <person name="Jarju S."/>
            <person name="Secka A."/>
            <person name="Antonio M."/>
            <person name="Oren A."/>
            <person name="Chaudhuri R.R."/>
            <person name="La Ragione R."/>
            <person name="Hildebrand F."/>
            <person name="Pallen M.J."/>
        </authorList>
    </citation>
    <scope>NUCLEOTIDE SEQUENCE</scope>
    <source>
        <strain evidence="2">CHK147-3167</strain>
    </source>
</reference>
<gene>
    <name evidence="2" type="ORF">IAB27_04685</name>
</gene>
<dbReference type="InterPro" id="IPR050328">
    <property type="entry name" value="Dev_Immune_Receptor"/>
</dbReference>